<evidence type="ECO:0000256" key="2">
    <source>
        <dbReference type="SAM" id="Phobius"/>
    </source>
</evidence>
<feature type="region of interest" description="Disordered" evidence="1">
    <location>
        <begin position="324"/>
        <end position="370"/>
    </location>
</feature>
<protein>
    <recommendedName>
        <fullName evidence="5">General secretion pathway protein GspK</fullName>
    </recommendedName>
</protein>
<dbReference type="AlphaFoldDB" id="A0A2U8E3Y4"/>
<dbReference type="OrthoDB" id="187662at2"/>
<evidence type="ECO:0000313" key="4">
    <source>
        <dbReference type="Proteomes" id="UP000244896"/>
    </source>
</evidence>
<sequence>MNFHPRKLRSRRASIIIVVLVMMAFASIALALFMEKAFNDLAVEVRANDAANMRVEAYSAMETTLAVLEDFRAALGSLHSPAEGWADPLGFAGYEPINPDYTVEVAFEDESGKLSLPNVNATTLTSLFTYWGLDETTAAKLTDALLGWMRADYIPATAGAPLPEDYDTGDLPFTPPARTLRSFDELASIEFARDIFYDETGRPNELWHRFVQTFSLYDFQTPNINAAPPDILGALGNLDTSLDEKLSNFLQGEDGRTLAGTGGYFASKDEVDTLLGAGTPASQLGVTISALRVIITIRQGPANYRLNALVSMPGTGGAKLPAAWAQQNTASTSTSGTNSNNNTTPGNQGTSRTSNNANTTRANASAGTTQKNLNYPYTFLEIRENDLVPPPAPVIGETETE</sequence>
<dbReference type="KEGG" id="elut:CKA38_08260"/>
<keyword evidence="2" id="KW-0812">Transmembrane</keyword>
<accession>A0A2U8E3Y4</accession>
<keyword evidence="4" id="KW-1185">Reference proteome</keyword>
<reference evidence="3 4" key="1">
    <citation type="journal article" date="2018" name="Syst. Appl. Microbiol.">
        <title>Ereboglobus luteus gen. nov. sp. nov. from cockroach guts, and new insights into the oxygen relationship of the genera Opitutus and Didymococcus (Verrucomicrobia: Opitutaceae).</title>
        <authorList>
            <person name="Tegtmeier D."/>
            <person name="Belitz A."/>
            <person name="Radek R."/>
            <person name="Heimerl T."/>
            <person name="Brune A."/>
        </authorList>
    </citation>
    <scope>NUCLEOTIDE SEQUENCE [LARGE SCALE GENOMIC DNA]</scope>
    <source>
        <strain evidence="3 4">Ho45</strain>
    </source>
</reference>
<dbReference type="RefSeq" id="WP_108825043.1">
    <property type="nucleotide sequence ID" value="NZ_CP023004.1"/>
</dbReference>
<dbReference type="SUPFAM" id="SSF158544">
    <property type="entry name" value="GspK insert domain-like"/>
    <property type="match status" value="1"/>
</dbReference>
<dbReference type="Gene3D" id="1.10.40.60">
    <property type="entry name" value="EpsJ-like"/>
    <property type="match status" value="1"/>
</dbReference>
<evidence type="ECO:0000313" key="3">
    <source>
        <dbReference type="EMBL" id="AWI09232.1"/>
    </source>
</evidence>
<gene>
    <name evidence="3" type="ORF">CKA38_08260</name>
</gene>
<dbReference type="InterPro" id="IPR038072">
    <property type="entry name" value="GspK_central_sf"/>
</dbReference>
<organism evidence="3 4">
    <name type="scientific">Ereboglobus luteus</name>
    <dbReference type="NCBI Taxonomy" id="1796921"/>
    <lineage>
        <taxon>Bacteria</taxon>
        <taxon>Pseudomonadati</taxon>
        <taxon>Verrucomicrobiota</taxon>
        <taxon>Opitutia</taxon>
        <taxon>Opitutales</taxon>
        <taxon>Opitutaceae</taxon>
        <taxon>Ereboglobus</taxon>
    </lineage>
</organism>
<evidence type="ECO:0000256" key="1">
    <source>
        <dbReference type="SAM" id="MobiDB-lite"/>
    </source>
</evidence>
<feature type="transmembrane region" description="Helical" evidence="2">
    <location>
        <begin position="12"/>
        <end position="34"/>
    </location>
</feature>
<keyword evidence="2" id="KW-0472">Membrane</keyword>
<keyword evidence="2" id="KW-1133">Transmembrane helix</keyword>
<evidence type="ECO:0008006" key="5">
    <source>
        <dbReference type="Google" id="ProtNLM"/>
    </source>
</evidence>
<dbReference type="EMBL" id="CP023004">
    <property type="protein sequence ID" value="AWI09232.1"/>
    <property type="molecule type" value="Genomic_DNA"/>
</dbReference>
<name>A0A2U8E3Y4_9BACT</name>
<dbReference type="Proteomes" id="UP000244896">
    <property type="component" value="Chromosome"/>
</dbReference>
<feature type="compositionally biased region" description="Low complexity" evidence="1">
    <location>
        <begin position="326"/>
        <end position="369"/>
    </location>
</feature>
<proteinExistence type="predicted"/>